<dbReference type="AlphaFoldDB" id="A0A2X0LB31"/>
<evidence type="ECO:0000313" key="3">
    <source>
        <dbReference type="EMBL" id="SCZ96141.1"/>
    </source>
</evidence>
<evidence type="ECO:0000256" key="1">
    <source>
        <dbReference type="SAM" id="Coils"/>
    </source>
</evidence>
<feature type="compositionally biased region" description="Polar residues" evidence="2">
    <location>
        <begin position="701"/>
        <end position="716"/>
    </location>
</feature>
<evidence type="ECO:0000256" key="2">
    <source>
        <dbReference type="SAM" id="MobiDB-lite"/>
    </source>
</evidence>
<sequence>MNIYLPTDQVRWPNALPDTTMQPPYSTSTILPFSSIEECQLPHPTPVIHSSVSPNPILCAEPGVYFPAGSKADLPGKTYSCPIPNPSMPYLQSITSSGGNVTPLPNLALPQYDSSRSVMVPKPFIEDDRTPIRNTQPLPHRLIVSNLPAISGDIARQRAETTLEHLFAAGIGPNDQPAFFESHKIGYPTGLSDPPQSRYKALNTDYFEIVGPENDIRYTTKIHAFLNANPYREWSKVPPQFNPQVHLLTAHFLNQADPSTFASPLLDEDGNVWPRLFAHFTDTKENDVVRYVRLAFDAQRHSGKDGFEAIERVPEDLLRKAVKAHIDKHFEDMLDVPAKSCISITTESSNRQDQCKVLVAVRLASSTMVDKITASKDRSTFSAKLNIPIRSMPRLAPQANNRMEPLLVEHTITGVFKRLVKTRGMQEPYAIVVLWAKSNSDPQSVATYTMKCLAEAEKRHDQDYPHEPITPPEGAIVTTDYEPATGTGQHQKAVFRFSISTSAFASYLVQMVPTLPAFDRLATCWHDGDERVAIRVCLDSERADAISARFNRATSDSQGLAAESSRQIENRIDLIQDSIHTIATIYSEDRRRAEQRHQESQEALHMLQMNNQSLYAGMAGVQMTSQAQFGVFSTNQALSDLRMQLFSYPKDSQEYNDIKEEIDAAKQTVKEAQLIYQQTLQQSNLAIQNANPILHQQRLVNNAPTTPEANITNNSPTRERDESGGSPSKRGRLTHHGRVAEEEGSLVSSVMRTERRIEEGMSIDP</sequence>
<proteinExistence type="predicted"/>
<gene>
    <name evidence="3" type="ORF">BZ3500_MVSOF-1268-A1-R1_CHR8-1G10032</name>
</gene>
<feature type="region of interest" description="Disordered" evidence="2">
    <location>
        <begin position="701"/>
        <end position="765"/>
    </location>
</feature>
<organism evidence="3 4">
    <name type="scientific">Microbotryum saponariae</name>
    <dbReference type="NCBI Taxonomy" id="289078"/>
    <lineage>
        <taxon>Eukaryota</taxon>
        <taxon>Fungi</taxon>
        <taxon>Dikarya</taxon>
        <taxon>Basidiomycota</taxon>
        <taxon>Pucciniomycotina</taxon>
        <taxon>Microbotryomycetes</taxon>
        <taxon>Microbotryales</taxon>
        <taxon>Microbotryaceae</taxon>
        <taxon>Microbotryum</taxon>
    </lineage>
</organism>
<dbReference type="Proteomes" id="UP000249723">
    <property type="component" value="Unassembled WGS sequence"/>
</dbReference>
<dbReference type="OrthoDB" id="2539475at2759"/>
<feature type="coiled-coil region" evidence="1">
    <location>
        <begin position="655"/>
        <end position="682"/>
    </location>
</feature>
<keyword evidence="4" id="KW-1185">Reference proteome</keyword>
<accession>A0A2X0LB31</accession>
<name>A0A2X0LB31_9BASI</name>
<keyword evidence="1" id="KW-0175">Coiled coil</keyword>
<protein>
    <submittedName>
        <fullName evidence="3">BZ3500_MvSof-1268-A1-R1_Chr8-1g10032 protein</fullName>
    </submittedName>
</protein>
<dbReference type="EMBL" id="FMWP01000087">
    <property type="protein sequence ID" value="SCZ96141.1"/>
    <property type="molecule type" value="Genomic_DNA"/>
</dbReference>
<evidence type="ECO:0000313" key="4">
    <source>
        <dbReference type="Proteomes" id="UP000249723"/>
    </source>
</evidence>
<reference evidence="4" key="1">
    <citation type="submission" date="2016-10" db="EMBL/GenBank/DDBJ databases">
        <authorList>
            <person name="Jeantristanb JTB J.-T."/>
            <person name="Ricardo R."/>
        </authorList>
    </citation>
    <scope>NUCLEOTIDE SEQUENCE [LARGE SCALE GENOMIC DNA]</scope>
</reference>